<evidence type="ECO:0000313" key="4">
    <source>
        <dbReference type="EMBL" id="HAG4424410.1"/>
    </source>
</evidence>
<dbReference type="EMBL" id="DAAYJB010000034">
    <property type="protein sequence ID" value="HAG4415566.1"/>
    <property type="molecule type" value="Genomic_DNA"/>
</dbReference>
<dbReference type="AlphaFoldDB" id="A0A763MZ54"/>
<protein>
    <submittedName>
        <fullName evidence="4">Uncharacterized protein</fullName>
    </submittedName>
</protein>
<sequence length="268" mass="31443">MASKYKITTYLSDKALYERVINSAKKAGMTQSKYVESLLMQERPHANDVRKVRPEIEIYDHYYPRQDIFPSHGALVLEEALASTPSERKLFYSEQITQAANTGILADFYKEVYGENVHKVDDDIAIFVFLRLQFSGTLNKNTNVSSVEIKYRVMYQPMIINSTEWNKYSGYYDFFNIRYLRQSDLINKGWRRNFSNKYSGVVPVFERRREHRDNSGFFIPVFKEPKFFSDRVSEVKNTFIGDNGFFCGIKNINNKERFNLKGRGLLNI</sequence>
<gene>
    <name evidence="3" type="ORF">G8431_003234</name>
    <name evidence="4" type="ORF">G8431_004621</name>
    <name evidence="1" type="ORF">G8505_003319</name>
    <name evidence="2" type="ORF">G8505_004579</name>
</gene>
<proteinExistence type="predicted"/>
<accession>A0A763MZ54</accession>
<dbReference type="EMBL" id="DAAYJC010000007">
    <property type="protein sequence ID" value="HAG4423097.1"/>
    <property type="molecule type" value="Genomic_DNA"/>
</dbReference>
<evidence type="ECO:0000313" key="3">
    <source>
        <dbReference type="EMBL" id="HAG4423097.1"/>
    </source>
</evidence>
<dbReference type="EMBL" id="DAAYJC010000036">
    <property type="protein sequence ID" value="HAG4424410.1"/>
    <property type="molecule type" value="Genomic_DNA"/>
</dbReference>
<name>A0A763MZ54_SALER</name>
<dbReference type="EMBL" id="DAAYJB010000007">
    <property type="protein sequence ID" value="HAG4414372.1"/>
    <property type="molecule type" value="Genomic_DNA"/>
</dbReference>
<evidence type="ECO:0000313" key="1">
    <source>
        <dbReference type="EMBL" id="HAG4414372.1"/>
    </source>
</evidence>
<evidence type="ECO:0000313" key="2">
    <source>
        <dbReference type="EMBL" id="HAG4415566.1"/>
    </source>
</evidence>
<reference evidence="4" key="2">
    <citation type="submission" date="2020-02" db="EMBL/GenBank/DDBJ databases">
        <authorList>
            <consortium name="NCBI Pathogen Detection Project"/>
        </authorList>
    </citation>
    <scope>NUCLEOTIDE SEQUENCE</scope>
    <source>
        <strain evidence="4">MA.MC_08-0123</strain>
        <strain evidence="1">MA.MC_08-0298</strain>
    </source>
</reference>
<reference evidence="4" key="1">
    <citation type="journal article" date="2018" name="Genome Biol.">
        <title>SKESA: strategic k-mer extension for scrupulous assemblies.</title>
        <authorList>
            <person name="Souvorov A."/>
            <person name="Agarwala R."/>
            <person name="Lipman D.J."/>
        </authorList>
    </citation>
    <scope>NUCLEOTIDE SEQUENCE</scope>
    <source>
        <strain evidence="4">MA.MC_08-0123</strain>
        <strain evidence="1">MA.MC_08-0298</strain>
    </source>
</reference>
<organism evidence="4">
    <name type="scientific">Salmonella enterica</name>
    <name type="common">Salmonella choleraesuis</name>
    <dbReference type="NCBI Taxonomy" id="28901"/>
    <lineage>
        <taxon>Bacteria</taxon>
        <taxon>Pseudomonadati</taxon>
        <taxon>Pseudomonadota</taxon>
        <taxon>Gammaproteobacteria</taxon>
        <taxon>Enterobacterales</taxon>
        <taxon>Enterobacteriaceae</taxon>
        <taxon>Salmonella</taxon>
    </lineage>
</organism>
<comment type="caution">
    <text evidence="4">The sequence shown here is derived from an EMBL/GenBank/DDBJ whole genome shotgun (WGS) entry which is preliminary data.</text>
</comment>